<dbReference type="RefSeq" id="WP_282538416.1">
    <property type="nucleotide sequence ID" value="NZ_JASCIS010000038.1"/>
</dbReference>
<gene>
    <name evidence="2" type="ORF">QIT00_29145</name>
</gene>
<protein>
    <submittedName>
        <fullName evidence="2">Uncharacterized protein</fullName>
    </submittedName>
</protein>
<keyword evidence="1" id="KW-0472">Membrane</keyword>
<organism evidence="2 3">
    <name type="scientific">Streptomyces luteolus</name>
    <dbReference type="NCBI Taxonomy" id="3043615"/>
    <lineage>
        <taxon>Bacteria</taxon>
        <taxon>Bacillati</taxon>
        <taxon>Actinomycetota</taxon>
        <taxon>Actinomycetes</taxon>
        <taxon>Kitasatosporales</taxon>
        <taxon>Streptomycetaceae</taxon>
        <taxon>Streptomyces</taxon>
    </lineage>
</organism>
<feature type="transmembrane region" description="Helical" evidence="1">
    <location>
        <begin position="46"/>
        <end position="62"/>
    </location>
</feature>
<feature type="transmembrane region" description="Helical" evidence="1">
    <location>
        <begin position="74"/>
        <end position="98"/>
    </location>
</feature>
<name>A0ABT6T3Z2_9ACTN</name>
<dbReference type="EMBL" id="JASCIS010000038">
    <property type="protein sequence ID" value="MDI3422564.1"/>
    <property type="molecule type" value="Genomic_DNA"/>
</dbReference>
<evidence type="ECO:0000256" key="1">
    <source>
        <dbReference type="SAM" id="Phobius"/>
    </source>
</evidence>
<dbReference type="Proteomes" id="UP001237105">
    <property type="component" value="Unassembled WGS sequence"/>
</dbReference>
<sequence length="100" mass="10909">MTIDDVQLRPHATWWKAPLAASIPGLPLLVWQFLTFWGDGYTSGNEATSLTSLVLLAVSWLLPHRRSLREWRMIAAGTALAMALLPVVQAILLVAAMASA</sequence>
<keyword evidence="1" id="KW-1133">Transmembrane helix</keyword>
<reference evidence="2 3" key="1">
    <citation type="submission" date="2023-05" db="EMBL/GenBank/DDBJ databases">
        <title>Draft genome sequence of Streptomyces sp. B-S-A12 isolated from a cave soil in Thailand.</title>
        <authorList>
            <person name="Chamroensaksri N."/>
            <person name="Muangham S."/>
        </authorList>
    </citation>
    <scope>NUCLEOTIDE SEQUENCE [LARGE SCALE GENOMIC DNA]</scope>
    <source>
        <strain evidence="2 3">B-S-A12</strain>
    </source>
</reference>
<keyword evidence="1" id="KW-0812">Transmembrane</keyword>
<accession>A0ABT6T3Z2</accession>
<keyword evidence="3" id="KW-1185">Reference proteome</keyword>
<proteinExistence type="predicted"/>
<evidence type="ECO:0000313" key="3">
    <source>
        <dbReference type="Proteomes" id="UP001237105"/>
    </source>
</evidence>
<feature type="transmembrane region" description="Helical" evidence="1">
    <location>
        <begin position="12"/>
        <end position="34"/>
    </location>
</feature>
<comment type="caution">
    <text evidence="2">The sequence shown here is derived from an EMBL/GenBank/DDBJ whole genome shotgun (WGS) entry which is preliminary data.</text>
</comment>
<evidence type="ECO:0000313" key="2">
    <source>
        <dbReference type="EMBL" id="MDI3422564.1"/>
    </source>
</evidence>